<reference evidence="3" key="1">
    <citation type="submission" date="2023-07" db="EMBL/GenBank/DDBJ databases">
        <title>Identification and characterization of horizontal gene transfer across gut microbiota members of farm animals based on homology search.</title>
        <authorList>
            <person name="Schwarzerova J."/>
            <person name="Nykrynova M."/>
            <person name="Jureckova K."/>
            <person name="Cejkova D."/>
            <person name="Rychlik I."/>
        </authorList>
    </citation>
    <scope>NUCLEOTIDE SEQUENCE [LARGE SCALE GENOMIC DNA]</scope>
    <source>
        <strain evidence="3">ET4</strain>
    </source>
</reference>
<feature type="transmembrane region" description="Helical" evidence="1">
    <location>
        <begin position="178"/>
        <end position="197"/>
    </location>
</feature>
<organism evidence="2 3">
    <name type="scientific">Bacteroides eggerthii</name>
    <dbReference type="NCBI Taxonomy" id="28111"/>
    <lineage>
        <taxon>Bacteria</taxon>
        <taxon>Pseudomonadati</taxon>
        <taxon>Bacteroidota</taxon>
        <taxon>Bacteroidia</taxon>
        <taxon>Bacteroidales</taxon>
        <taxon>Bacteroidaceae</taxon>
        <taxon>Bacteroides</taxon>
    </lineage>
</organism>
<dbReference type="EMBL" id="JAUDCF010000010">
    <property type="protein sequence ID" value="MDM8145481.1"/>
    <property type="molecule type" value="Genomic_DNA"/>
</dbReference>
<evidence type="ECO:0000313" key="2">
    <source>
        <dbReference type="EMBL" id="MDM8145481.1"/>
    </source>
</evidence>
<dbReference type="PANTHER" id="PTHR36111">
    <property type="entry name" value="INNER MEMBRANE PROTEIN-RELATED"/>
    <property type="match status" value="1"/>
</dbReference>
<dbReference type="PANTHER" id="PTHR36111:SF2">
    <property type="entry name" value="INNER MEMBRANE PROTEIN"/>
    <property type="match status" value="1"/>
</dbReference>
<feature type="transmembrane region" description="Helical" evidence="1">
    <location>
        <begin position="141"/>
        <end position="166"/>
    </location>
</feature>
<keyword evidence="1" id="KW-0472">Membrane</keyword>
<comment type="caution">
    <text evidence="2">The sequence shown here is derived from an EMBL/GenBank/DDBJ whole genome shotgun (WGS) entry which is preliminary data.</text>
</comment>
<dbReference type="Proteomes" id="UP001228403">
    <property type="component" value="Unassembled WGS sequence"/>
</dbReference>
<dbReference type="InterPro" id="IPR007563">
    <property type="entry name" value="DUF554"/>
</dbReference>
<gene>
    <name evidence="2" type="ORF">QUW02_06025</name>
</gene>
<proteinExistence type="predicted"/>
<feature type="transmembrane region" description="Helical" evidence="1">
    <location>
        <begin position="97"/>
        <end position="121"/>
    </location>
</feature>
<keyword evidence="3" id="KW-1185">Reference proteome</keyword>
<feature type="transmembrane region" description="Helical" evidence="1">
    <location>
        <begin position="32"/>
        <end position="50"/>
    </location>
</feature>
<keyword evidence="1" id="KW-0812">Transmembrane</keyword>
<keyword evidence="1" id="KW-1133">Transmembrane helix</keyword>
<protein>
    <submittedName>
        <fullName evidence="2">DUF554 domain-containing protein</fullName>
    </submittedName>
</protein>
<dbReference type="Pfam" id="PF04474">
    <property type="entry name" value="DUF554"/>
    <property type="match status" value="1"/>
</dbReference>
<evidence type="ECO:0000256" key="1">
    <source>
        <dbReference type="SAM" id="Phobius"/>
    </source>
</evidence>
<evidence type="ECO:0000313" key="3">
    <source>
        <dbReference type="Proteomes" id="UP001228403"/>
    </source>
</evidence>
<sequence>MIGTITNTIAILVGSIAGSILKKGIKPRYQNALYNAMGLAAVALGVNAVATHMPKSQYPVLFIGSLALGSLLGTKLDLENRFQGLINRYSKSNLAQGLTTGLLLYCIGTLSIVGPVMSALYNDHTYLYTNATLDLVTSTVLAGTYGIGMALAAPILFLWQGSIYLLTCLAGPVISDALVTEISIVGGILIFCSGISILKMKEIKTLDLLPSLLVPPIFFILKKSFEYFL</sequence>
<accession>A0ABT7U4N1</accession>
<name>A0ABT7U4N1_9BACE</name>